<comment type="subunit">
    <text evidence="10">Dimer of identical or non-identical chains, which can be either B (brain type) or M (muscle type). With MM being the major form in skeletal muscle and myocardium, MB existing in myocardium, and BB existing in many tissues, especially brain. Interacts with SLC12A6 (via C-terminus); the interaction may be required for SLC12A6 potassium-chloride cotransport activity.</text>
</comment>
<evidence type="ECO:0000256" key="4">
    <source>
        <dbReference type="ARBA" id="ARBA00022741"/>
    </source>
</evidence>
<evidence type="ECO:0000256" key="12">
    <source>
        <dbReference type="PROSITE-ProRule" id="PRU00842"/>
    </source>
</evidence>
<dbReference type="Gene3D" id="1.10.135.10">
    <property type="entry name" value="ATP:guanido phosphotransferase, N-terminal domain"/>
    <property type="match status" value="1"/>
</dbReference>
<evidence type="ECO:0000259" key="15">
    <source>
        <dbReference type="PROSITE" id="PS51509"/>
    </source>
</evidence>
<feature type="binding site" evidence="13">
    <location>
        <begin position="104"/>
        <end position="108"/>
    </location>
    <ligand>
        <name>ATP</name>
        <dbReference type="ChEBI" id="CHEBI:30616"/>
    </ligand>
</feature>
<dbReference type="GO" id="GO:0005524">
    <property type="term" value="F:ATP binding"/>
    <property type="evidence" value="ECO:0007669"/>
    <property type="project" value="UniProtKB-UniRule"/>
</dbReference>
<comment type="function">
    <text evidence="9">Reversibly catalyzes the transfer of phosphate between ATP and various phosphogens (e.g. creatine phosphate). Creatine kinase isoenzymes play a central role in energy transduction in tissues with large, fluctuating energy demands, such as skeletal muscle, heart, brain and spermatozoa. Acts as a key regulator of adaptive thermogenesis as part of the futile creatine cycle: localizes to the mitochondria of thermogenic fat cells and acts by mediating phosphorylation of creatine to initiate a futile cycle of creatine phosphorylation and dephosphorylation. During the futile creatine cycle, creatine and N-phosphocreatine are in a futile cycle, which dissipates the high energy charge of N-phosphocreatine as heat without performing any mechanical or chemical work.</text>
</comment>
<feature type="domain" description="Phosphagen kinase C-terminal" evidence="16">
    <location>
        <begin position="101"/>
        <end position="352"/>
    </location>
</feature>
<dbReference type="InterPro" id="IPR022413">
    <property type="entry name" value="ATP-guanido_PTrfase_N"/>
</dbReference>
<dbReference type="Gene3D" id="3.30.590.10">
    <property type="entry name" value="Glutamine synthetase/guanido kinase, catalytic domain"/>
    <property type="match status" value="1"/>
</dbReference>
<dbReference type="InterPro" id="IPR014746">
    <property type="entry name" value="Gln_synth/guanido_kin_cat_dom"/>
</dbReference>
<sequence length="366" mass="40778">SHNNHMAKVLTPELYAELCAKSPRSGFTLDDVIQTGVDNPGHSYIMTVGHVAGDEESFEVFEDLFDPIIEHRHGGYKPSNEYKTDLNPDNLQGGDDLDPNYVLSSGVRTGGSIRGFRLPSPRSPTHCSRGERRAIEKLTVETLSSLDGDLAGRYYALKGMTEAEQQQLIDDHFLFDKPVSPLLLASGMACDWPDARGIWHNDNKTFLVWVNEEDHLRVISMQKEGNMKEVFTHFCTSLSHHARPIETLFKSKNYEFMWNPHLGYILTCPSNLGTGLRAGVHINLPHLGKHEKFSEVLKRLQHQKRGTGGVDTAAVGGVFAVSNADCLGFSEVELVQMVVDGVKLLIKMEQRLEQGQAINDLMPAQK</sequence>
<dbReference type="SUPFAM" id="SSF55931">
    <property type="entry name" value="Glutamine synthetase/guanido kinase"/>
    <property type="match status" value="1"/>
</dbReference>
<organism evidence="17 18">
    <name type="scientific">Aotus nancymaae</name>
    <name type="common">Ma's night monkey</name>
    <dbReference type="NCBI Taxonomy" id="37293"/>
    <lineage>
        <taxon>Eukaryota</taxon>
        <taxon>Metazoa</taxon>
        <taxon>Chordata</taxon>
        <taxon>Craniata</taxon>
        <taxon>Vertebrata</taxon>
        <taxon>Euteleostomi</taxon>
        <taxon>Mammalia</taxon>
        <taxon>Eutheria</taxon>
        <taxon>Euarchontoglires</taxon>
        <taxon>Primates</taxon>
        <taxon>Haplorrhini</taxon>
        <taxon>Platyrrhini</taxon>
        <taxon>Aotidae</taxon>
        <taxon>Aotus</taxon>
    </lineage>
</organism>
<feature type="binding site" evidence="13">
    <location>
        <position position="172"/>
    </location>
    <ligand>
        <name>ATP</name>
        <dbReference type="ChEBI" id="CHEBI:30616"/>
    </ligand>
</feature>
<dbReference type="GO" id="GO:0005615">
    <property type="term" value="C:extracellular space"/>
    <property type="evidence" value="ECO:0007669"/>
    <property type="project" value="TreeGrafter"/>
</dbReference>
<evidence type="ECO:0000313" key="17">
    <source>
        <dbReference type="Ensembl" id="ENSANAP00000000070.1"/>
    </source>
</evidence>
<feature type="binding site" evidence="13">
    <location>
        <position position="217"/>
    </location>
    <ligand>
        <name>ATP</name>
        <dbReference type="ChEBI" id="CHEBI:30616"/>
    </ligand>
</feature>
<evidence type="ECO:0000256" key="14">
    <source>
        <dbReference type="RuleBase" id="RU000505"/>
    </source>
</evidence>
<feature type="binding site" evidence="13">
    <location>
        <begin position="305"/>
        <end position="310"/>
    </location>
    <ligand>
        <name>ATP</name>
        <dbReference type="ChEBI" id="CHEBI:30616"/>
    </ligand>
</feature>
<accession>A0A2K5BUF7</accession>
<evidence type="ECO:0000256" key="2">
    <source>
        <dbReference type="ARBA" id="ARBA00012231"/>
    </source>
</evidence>
<dbReference type="InterPro" id="IPR036802">
    <property type="entry name" value="ATP-guanido_PTrfase_N_sf"/>
</dbReference>
<dbReference type="EC" id="2.7.3.2" evidence="2"/>
<evidence type="ECO:0000259" key="16">
    <source>
        <dbReference type="PROSITE" id="PS51510"/>
    </source>
</evidence>
<dbReference type="PANTHER" id="PTHR11547:SF23">
    <property type="entry name" value="CREATINE KINASE B-TYPE"/>
    <property type="match status" value="1"/>
</dbReference>
<keyword evidence="18" id="KW-1185">Reference proteome</keyword>
<evidence type="ECO:0000256" key="11">
    <source>
        <dbReference type="ARBA" id="ARBA00048857"/>
    </source>
</evidence>
<reference evidence="17" key="2">
    <citation type="submission" date="2025-09" db="UniProtKB">
        <authorList>
            <consortium name="Ensembl"/>
        </authorList>
    </citation>
    <scope>IDENTIFICATION</scope>
</reference>
<keyword evidence="4 13" id="KW-0547">Nucleotide-binding</keyword>
<evidence type="ECO:0000256" key="13">
    <source>
        <dbReference type="PROSITE-ProRule" id="PRU00843"/>
    </source>
</evidence>
<reference evidence="17" key="1">
    <citation type="submission" date="2025-08" db="UniProtKB">
        <authorList>
            <consortium name="Ensembl"/>
        </authorList>
    </citation>
    <scope>IDENTIFICATION</scope>
</reference>
<keyword evidence="5 13" id="KW-0418">Kinase</keyword>
<name>A0A2K5BUF7_AOTNA</name>
<dbReference type="Pfam" id="PF02807">
    <property type="entry name" value="ATP-gua_PtransN"/>
    <property type="match status" value="1"/>
</dbReference>
<dbReference type="Proteomes" id="UP000233020">
    <property type="component" value="Unplaced"/>
</dbReference>
<evidence type="ECO:0000256" key="1">
    <source>
        <dbReference type="ARBA" id="ARBA00006798"/>
    </source>
</evidence>
<dbReference type="InterPro" id="IPR000749">
    <property type="entry name" value="ATP-guanido_PTrfase"/>
</dbReference>
<dbReference type="PANTHER" id="PTHR11547">
    <property type="entry name" value="ARGININE OR CREATINE KINASE"/>
    <property type="match status" value="1"/>
</dbReference>
<protein>
    <recommendedName>
        <fullName evidence="7">Creatine kinase B-type</fullName>
        <ecNumber evidence="2">2.7.3.2</ecNumber>
    </recommendedName>
    <alternativeName>
        <fullName evidence="8">Creatine kinase B chain</fullName>
    </alternativeName>
</protein>
<dbReference type="PROSITE" id="PS51510">
    <property type="entry name" value="PHOSPHAGEN_KINASE_C"/>
    <property type="match status" value="1"/>
</dbReference>
<evidence type="ECO:0000313" key="18">
    <source>
        <dbReference type="Proteomes" id="UP000233020"/>
    </source>
</evidence>
<dbReference type="SUPFAM" id="SSF48034">
    <property type="entry name" value="Guanido kinase N-terminal domain"/>
    <property type="match status" value="1"/>
</dbReference>
<dbReference type="InterPro" id="IPR022414">
    <property type="entry name" value="ATP-guanido_PTrfase_cat"/>
</dbReference>
<dbReference type="GO" id="GO:0046314">
    <property type="term" value="P:phosphocreatine biosynthetic process"/>
    <property type="evidence" value="ECO:0007669"/>
    <property type="project" value="InterPro"/>
</dbReference>
<dbReference type="Ensembl" id="ENSANAT00000000711.1">
    <property type="protein sequence ID" value="ENSANAP00000000070.1"/>
    <property type="gene ID" value="ENSANAG00000000458.1"/>
</dbReference>
<dbReference type="PROSITE" id="PS00112">
    <property type="entry name" value="PHOSPHAGEN_KINASE"/>
    <property type="match status" value="1"/>
</dbReference>
<feature type="binding site" evidence="13">
    <location>
        <begin position="277"/>
        <end position="281"/>
    </location>
    <ligand>
        <name>ATP</name>
        <dbReference type="ChEBI" id="CHEBI:30616"/>
    </ligand>
</feature>
<evidence type="ECO:0000256" key="8">
    <source>
        <dbReference type="ARBA" id="ARBA00041818"/>
    </source>
</evidence>
<evidence type="ECO:0000256" key="6">
    <source>
        <dbReference type="ARBA" id="ARBA00022840"/>
    </source>
</evidence>
<dbReference type="GO" id="GO:0004111">
    <property type="term" value="F:creatine kinase activity"/>
    <property type="evidence" value="ECO:0007669"/>
    <property type="project" value="UniProtKB-EC"/>
</dbReference>
<evidence type="ECO:0000256" key="3">
    <source>
        <dbReference type="ARBA" id="ARBA00022679"/>
    </source>
</evidence>
<dbReference type="PROSITE" id="PS51509">
    <property type="entry name" value="PHOSPHAGEN_KINASE_N"/>
    <property type="match status" value="1"/>
</dbReference>
<keyword evidence="6 13" id="KW-0067">ATP-binding</keyword>
<dbReference type="InterPro" id="IPR022415">
    <property type="entry name" value="ATP-guanido_PTrfase_AS"/>
</dbReference>
<dbReference type="GeneTree" id="ENSGT00950000182772"/>
<keyword evidence="3 13" id="KW-0808">Transferase</keyword>
<evidence type="ECO:0000256" key="7">
    <source>
        <dbReference type="ARBA" id="ARBA00040306"/>
    </source>
</evidence>
<dbReference type="FunFam" id="1.10.135.10:FF:000005">
    <property type="entry name" value="Glycocyamine kinase beta chain"/>
    <property type="match status" value="1"/>
</dbReference>
<dbReference type="OMA" id="ASGMACD"/>
<evidence type="ECO:0000256" key="5">
    <source>
        <dbReference type="ARBA" id="ARBA00022777"/>
    </source>
</evidence>
<dbReference type="CDD" id="cd00716">
    <property type="entry name" value="creatine_kinase_like"/>
    <property type="match status" value="1"/>
</dbReference>
<evidence type="ECO:0000256" key="9">
    <source>
        <dbReference type="ARBA" id="ARBA00045554"/>
    </source>
</evidence>
<dbReference type="FunFam" id="3.30.590.10:FF:000026">
    <property type="entry name" value="Creatine kinase B-type"/>
    <property type="match status" value="1"/>
</dbReference>
<dbReference type="Pfam" id="PF00217">
    <property type="entry name" value="ATP-gua_Ptrans"/>
    <property type="match status" value="1"/>
</dbReference>
<comment type="catalytic activity">
    <reaction evidence="11">
        <text>creatine + ATP = N-phosphocreatine + ADP + H(+)</text>
        <dbReference type="Rhea" id="RHEA:17157"/>
        <dbReference type="ChEBI" id="CHEBI:15378"/>
        <dbReference type="ChEBI" id="CHEBI:30616"/>
        <dbReference type="ChEBI" id="CHEBI:57947"/>
        <dbReference type="ChEBI" id="CHEBI:58092"/>
        <dbReference type="ChEBI" id="CHEBI:456216"/>
        <dbReference type="EC" id="2.7.3.2"/>
    </reaction>
    <physiologicalReaction direction="left-to-right" evidence="11">
        <dbReference type="Rhea" id="RHEA:17158"/>
    </physiologicalReaction>
</comment>
<comment type="similarity">
    <text evidence="1 12 14">Belongs to the ATP:guanido phosphotransferase family.</text>
</comment>
<feature type="domain" description="Phosphagen kinase N-terminal" evidence="15">
    <location>
        <begin position="1"/>
        <end position="74"/>
    </location>
</feature>
<dbReference type="STRING" id="37293.ENSANAP00000000070"/>
<dbReference type="AlphaFoldDB" id="A0A2K5BUF7"/>
<evidence type="ECO:0000256" key="10">
    <source>
        <dbReference type="ARBA" id="ARBA00047143"/>
    </source>
</evidence>
<proteinExistence type="inferred from homology"/>